<dbReference type="Proteomes" id="UP000235611">
    <property type="component" value="Unassembled WGS sequence"/>
</dbReference>
<dbReference type="RefSeq" id="WP_102477757.1">
    <property type="nucleotide sequence ID" value="NZ_MDBO01000075.1"/>
</dbReference>
<sequence length="120" mass="13521">MGVASDTYAELTREQYDNWLETYYPVQKQYLEATQSGELLNEQLGRVDEHYQEGTQASQTGTNNRMARYGVQAEEGQHDGLRTSLAQVASKNALRDHEKDRAMNALSGATTQAMEQMEDV</sequence>
<protein>
    <submittedName>
        <fullName evidence="1">Uncharacterized protein</fullName>
    </submittedName>
</protein>
<gene>
    <name evidence="1" type="ORF">BCS93_11035</name>
</gene>
<accession>A0AAP8MVM6</accession>
<reference evidence="2" key="1">
    <citation type="submission" date="2016-07" db="EMBL/GenBank/DDBJ databases">
        <title>Nontailed viruses are major unrecognized killers of bacteria in the ocean.</title>
        <authorList>
            <person name="Kauffman K."/>
            <person name="Hussain F."/>
            <person name="Yang J."/>
            <person name="Arevalo P."/>
            <person name="Brown J."/>
            <person name="Cutler M."/>
            <person name="Kelly L."/>
            <person name="Polz M.F."/>
        </authorList>
    </citation>
    <scope>NUCLEOTIDE SEQUENCE [LARGE SCALE GENOMIC DNA]</scope>
    <source>
        <strain evidence="2">10N.222.49.A5</strain>
    </source>
</reference>
<proteinExistence type="predicted"/>
<organism evidence="1 2">
    <name type="scientific">Vibrio breoganii</name>
    <dbReference type="NCBI Taxonomy" id="553239"/>
    <lineage>
        <taxon>Bacteria</taxon>
        <taxon>Pseudomonadati</taxon>
        <taxon>Pseudomonadota</taxon>
        <taxon>Gammaproteobacteria</taxon>
        <taxon>Vibrionales</taxon>
        <taxon>Vibrionaceae</taxon>
        <taxon>Vibrio</taxon>
    </lineage>
</organism>
<dbReference type="AlphaFoldDB" id="A0AAP8MVM6"/>
<comment type="caution">
    <text evidence="1">The sequence shown here is derived from an EMBL/GenBank/DDBJ whole genome shotgun (WGS) entry which is preliminary data.</text>
</comment>
<dbReference type="EMBL" id="MDBO01000075">
    <property type="protein sequence ID" value="PMP10202.1"/>
    <property type="molecule type" value="Genomic_DNA"/>
</dbReference>
<evidence type="ECO:0000313" key="1">
    <source>
        <dbReference type="EMBL" id="PMP10202.1"/>
    </source>
</evidence>
<evidence type="ECO:0000313" key="2">
    <source>
        <dbReference type="Proteomes" id="UP000235611"/>
    </source>
</evidence>
<name>A0AAP8MVM6_9VIBR</name>